<dbReference type="OrthoDB" id="3831406at2"/>
<proteinExistence type="predicted"/>
<sequence length="69" mass="7563">MSVGGVDTYYDYDERRWKFRRLGGGPVHPARISPDPPETAVTDDQTTRASHRGTSGSRAGRRRATTGDG</sequence>
<organism evidence="2 3">
    <name type="scientific">Kribbella soli</name>
    <dbReference type="NCBI Taxonomy" id="1124743"/>
    <lineage>
        <taxon>Bacteria</taxon>
        <taxon>Bacillati</taxon>
        <taxon>Actinomycetota</taxon>
        <taxon>Actinomycetes</taxon>
        <taxon>Propionibacteriales</taxon>
        <taxon>Kribbellaceae</taxon>
        <taxon>Kribbella</taxon>
    </lineage>
</organism>
<gene>
    <name evidence="2" type="ORF">E0H45_17520</name>
</gene>
<reference evidence="2 3" key="1">
    <citation type="submission" date="2019-02" db="EMBL/GenBank/DDBJ databases">
        <title>Kribbella capetownensis sp. nov. and Kribbella speibonae sp. nov., isolated from soil.</title>
        <authorList>
            <person name="Curtis S.M."/>
            <person name="Norton I."/>
            <person name="Everest G.J."/>
            <person name="Meyers P.R."/>
        </authorList>
    </citation>
    <scope>NUCLEOTIDE SEQUENCE [LARGE SCALE GENOMIC DNA]</scope>
    <source>
        <strain evidence="2 3">KCTC 29219</strain>
    </source>
</reference>
<evidence type="ECO:0000313" key="3">
    <source>
        <dbReference type="Proteomes" id="UP000292346"/>
    </source>
</evidence>
<dbReference type="AlphaFoldDB" id="A0A4R0H9V0"/>
<accession>A0A4R0H9V0</accession>
<evidence type="ECO:0000256" key="1">
    <source>
        <dbReference type="SAM" id="MobiDB-lite"/>
    </source>
</evidence>
<feature type="region of interest" description="Disordered" evidence="1">
    <location>
        <begin position="21"/>
        <end position="69"/>
    </location>
</feature>
<feature type="compositionally biased region" description="Basic residues" evidence="1">
    <location>
        <begin position="59"/>
        <end position="69"/>
    </location>
</feature>
<dbReference type="RefSeq" id="WP_131338533.1">
    <property type="nucleotide sequence ID" value="NZ_SJJZ01000002.1"/>
</dbReference>
<protein>
    <submittedName>
        <fullName evidence="2">Uncharacterized protein</fullName>
    </submittedName>
</protein>
<keyword evidence="3" id="KW-1185">Reference proteome</keyword>
<evidence type="ECO:0000313" key="2">
    <source>
        <dbReference type="EMBL" id="TCC07755.1"/>
    </source>
</evidence>
<name>A0A4R0H9V0_9ACTN</name>
<dbReference type="EMBL" id="SJJZ01000002">
    <property type="protein sequence ID" value="TCC07755.1"/>
    <property type="molecule type" value="Genomic_DNA"/>
</dbReference>
<comment type="caution">
    <text evidence="2">The sequence shown here is derived from an EMBL/GenBank/DDBJ whole genome shotgun (WGS) entry which is preliminary data.</text>
</comment>
<dbReference type="Proteomes" id="UP000292346">
    <property type="component" value="Unassembled WGS sequence"/>
</dbReference>